<evidence type="ECO:0000313" key="2">
    <source>
        <dbReference type="Proteomes" id="UP000295252"/>
    </source>
</evidence>
<protein>
    <submittedName>
        <fullName evidence="1">DH200=94 genomic scaffold, scaffold_855</fullName>
    </submittedName>
</protein>
<dbReference type="EMBL" id="HG739939">
    <property type="protein sequence ID" value="CDP20046.1"/>
    <property type="molecule type" value="Genomic_DNA"/>
</dbReference>
<proteinExistence type="predicted"/>
<sequence>MCTEDGHFGQGSPKAHPGFFTLATVRHVTSHLLITSVNIVAEVTPGHSTSIQRLDVTPGTSDA</sequence>
<dbReference type="Proteomes" id="UP000295252">
    <property type="component" value="Unassembled WGS sequence"/>
</dbReference>
<keyword evidence="2" id="KW-1185">Reference proteome</keyword>
<dbReference type="InParanoid" id="A0A068VH60"/>
<accession>A0A068VH60</accession>
<dbReference type="AlphaFoldDB" id="A0A068VH60"/>
<evidence type="ECO:0000313" key="1">
    <source>
        <dbReference type="EMBL" id="CDP20046.1"/>
    </source>
</evidence>
<name>A0A068VH60_COFCA</name>
<dbReference type="Gramene" id="CDP20046">
    <property type="protein sequence ID" value="CDP20046"/>
    <property type="gene ID" value="GSCOC_T00013754001"/>
</dbReference>
<reference evidence="2" key="1">
    <citation type="journal article" date="2014" name="Science">
        <title>The coffee genome provides insight into the convergent evolution of caffeine biosynthesis.</title>
        <authorList>
            <person name="Denoeud F."/>
            <person name="Carretero-Paulet L."/>
            <person name="Dereeper A."/>
            <person name="Droc G."/>
            <person name="Guyot R."/>
            <person name="Pietrella M."/>
            <person name="Zheng C."/>
            <person name="Alberti A."/>
            <person name="Anthony F."/>
            <person name="Aprea G."/>
            <person name="Aury J.M."/>
            <person name="Bento P."/>
            <person name="Bernard M."/>
            <person name="Bocs S."/>
            <person name="Campa C."/>
            <person name="Cenci A."/>
            <person name="Combes M.C."/>
            <person name="Crouzillat D."/>
            <person name="Da Silva C."/>
            <person name="Daddiego L."/>
            <person name="De Bellis F."/>
            <person name="Dussert S."/>
            <person name="Garsmeur O."/>
            <person name="Gayraud T."/>
            <person name="Guignon V."/>
            <person name="Jahn K."/>
            <person name="Jamilloux V."/>
            <person name="Joet T."/>
            <person name="Labadie K."/>
            <person name="Lan T."/>
            <person name="Leclercq J."/>
            <person name="Lepelley M."/>
            <person name="Leroy T."/>
            <person name="Li L.T."/>
            <person name="Librado P."/>
            <person name="Lopez L."/>
            <person name="Munoz A."/>
            <person name="Noel B."/>
            <person name="Pallavicini A."/>
            <person name="Perrotta G."/>
            <person name="Poncet V."/>
            <person name="Pot D."/>
            <person name="Priyono X."/>
            <person name="Rigoreau M."/>
            <person name="Rouard M."/>
            <person name="Rozas J."/>
            <person name="Tranchant-Dubreuil C."/>
            <person name="VanBuren R."/>
            <person name="Zhang Q."/>
            <person name="Andrade A.C."/>
            <person name="Argout X."/>
            <person name="Bertrand B."/>
            <person name="de Kochko A."/>
            <person name="Graziosi G."/>
            <person name="Henry R.J."/>
            <person name="Jayarama X."/>
            <person name="Ming R."/>
            <person name="Nagai C."/>
            <person name="Rounsley S."/>
            <person name="Sankoff D."/>
            <person name="Giuliano G."/>
            <person name="Albert V.A."/>
            <person name="Wincker P."/>
            <person name="Lashermes P."/>
        </authorList>
    </citation>
    <scope>NUCLEOTIDE SEQUENCE [LARGE SCALE GENOMIC DNA]</scope>
    <source>
        <strain evidence="2">cv. DH200-94</strain>
    </source>
</reference>
<organism evidence="1 2">
    <name type="scientific">Coffea canephora</name>
    <name type="common">Robusta coffee</name>
    <dbReference type="NCBI Taxonomy" id="49390"/>
    <lineage>
        <taxon>Eukaryota</taxon>
        <taxon>Viridiplantae</taxon>
        <taxon>Streptophyta</taxon>
        <taxon>Embryophyta</taxon>
        <taxon>Tracheophyta</taxon>
        <taxon>Spermatophyta</taxon>
        <taxon>Magnoliopsida</taxon>
        <taxon>eudicotyledons</taxon>
        <taxon>Gunneridae</taxon>
        <taxon>Pentapetalae</taxon>
        <taxon>asterids</taxon>
        <taxon>lamiids</taxon>
        <taxon>Gentianales</taxon>
        <taxon>Rubiaceae</taxon>
        <taxon>Ixoroideae</taxon>
        <taxon>Gardenieae complex</taxon>
        <taxon>Bertiereae - Coffeeae clade</taxon>
        <taxon>Coffeeae</taxon>
        <taxon>Coffea</taxon>
    </lineage>
</organism>
<gene>
    <name evidence="1" type="ORF">GSCOC_T00013754001</name>
</gene>